<accession>A0A4R2KSS0</accession>
<sequence length="220" mass="22506">MTATPARPRGVAALLLCVLLLAGCASVQQTRQLDDFKTLAAKGDYAAIAARDVNCDATDPACAQAQLIKGDACYRLAQAGDASRYACAADALGAGLAAPGLDQPAATRAAYAANRCEALRQARDRISGPPALARNKELAACAQALETLSPGSAAARFFAVNAGLAAVQVSPTNATTCARLDGLAASLREREGAAAASGLDAPYRRLGNDLQLTRRGFGCR</sequence>
<dbReference type="RefSeq" id="WP_132545899.1">
    <property type="nucleotide sequence ID" value="NZ_SLWY01000039.1"/>
</dbReference>
<evidence type="ECO:0000313" key="3">
    <source>
        <dbReference type="Proteomes" id="UP000295765"/>
    </source>
</evidence>
<comment type="caution">
    <text evidence="2">The sequence shown here is derived from an EMBL/GenBank/DDBJ whole genome shotgun (WGS) entry which is preliminary data.</text>
</comment>
<keyword evidence="3" id="KW-1185">Reference proteome</keyword>
<name>A0A4R2KSS0_9GAMM</name>
<reference evidence="2 3" key="1">
    <citation type="submission" date="2019-03" db="EMBL/GenBank/DDBJ databases">
        <title>Genomic Encyclopedia of Type Strains, Phase IV (KMG-IV): sequencing the most valuable type-strain genomes for metagenomic binning, comparative biology and taxonomic classification.</title>
        <authorList>
            <person name="Goeker M."/>
        </authorList>
    </citation>
    <scope>NUCLEOTIDE SEQUENCE [LARGE SCALE GENOMIC DNA]</scope>
    <source>
        <strain evidence="2 3">DSM 25287</strain>
    </source>
</reference>
<evidence type="ECO:0000313" key="2">
    <source>
        <dbReference type="EMBL" id="TCO75787.1"/>
    </source>
</evidence>
<gene>
    <name evidence="2" type="ORF">EV699_1395</name>
</gene>
<dbReference type="OrthoDB" id="5419717at2"/>
<protein>
    <submittedName>
        <fullName evidence="2">Uncharacterized protein</fullName>
    </submittedName>
</protein>
<organism evidence="2 3">
    <name type="scientific">Plasticicumulans lactativorans</name>
    <dbReference type="NCBI Taxonomy" id="1133106"/>
    <lineage>
        <taxon>Bacteria</taxon>
        <taxon>Pseudomonadati</taxon>
        <taxon>Pseudomonadota</taxon>
        <taxon>Gammaproteobacteria</taxon>
        <taxon>Candidatus Competibacteraceae</taxon>
        <taxon>Plasticicumulans</taxon>
    </lineage>
</organism>
<proteinExistence type="predicted"/>
<feature type="chain" id="PRO_5020675470" evidence="1">
    <location>
        <begin position="28"/>
        <end position="220"/>
    </location>
</feature>
<feature type="signal peptide" evidence="1">
    <location>
        <begin position="1"/>
        <end position="27"/>
    </location>
</feature>
<dbReference type="PROSITE" id="PS51257">
    <property type="entry name" value="PROKAR_LIPOPROTEIN"/>
    <property type="match status" value="1"/>
</dbReference>
<dbReference type="Proteomes" id="UP000295765">
    <property type="component" value="Unassembled WGS sequence"/>
</dbReference>
<keyword evidence="1" id="KW-0732">Signal</keyword>
<dbReference type="EMBL" id="SLWY01000039">
    <property type="protein sequence ID" value="TCO75787.1"/>
    <property type="molecule type" value="Genomic_DNA"/>
</dbReference>
<evidence type="ECO:0000256" key="1">
    <source>
        <dbReference type="SAM" id="SignalP"/>
    </source>
</evidence>
<dbReference type="AlphaFoldDB" id="A0A4R2KSS0"/>